<comment type="caution">
    <text evidence="2">The sequence shown here is derived from an EMBL/GenBank/DDBJ whole genome shotgun (WGS) entry which is preliminary data.</text>
</comment>
<dbReference type="AlphaFoldDB" id="A0A7C3VV44"/>
<evidence type="ECO:0000313" key="2">
    <source>
        <dbReference type="EMBL" id="HGG03436.1"/>
    </source>
</evidence>
<accession>A0A7C3VV44</accession>
<proteinExistence type="predicted"/>
<evidence type="ECO:0000256" key="1">
    <source>
        <dbReference type="SAM" id="MobiDB-lite"/>
    </source>
</evidence>
<gene>
    <name evidence="2" type="ORF">ENR15_23060</name>
</gene>
<dbReference type="EMBL" id="DSPX01000235">
    <property type="protein sequence ID" value="HGG03436.1"/>
    <property type="molecule type" value="Genomic_DNA"/>
</dbReference>
<organism evidence="2">
    <name type="scientific">Planktothricoides sp. SpSt-374</name>
    <dbReference type="NCBI Taxonomy" id="2282167"/>
    <lineage>
        <taxon>Bacteria</taxon>
        <taxon>Bacillati</taxon>
        <taxon>Cyanobacteriota</taxon>
        <taxon>Cyanophyceae</taxon>
        <taxon>Oscillatoriophycideae</taxon>
        <taxon>Oscillatoriales</taxon>
        <taxon>Oscillatoriaceae</taxon>
        <taxon>Planktothricoides</taxon>
    </lineage>
</organism>
<protein>
    <submittedName>
        <fullName evidence="2">Uncharacterized protein</fullName>
    </submittedName>
</protein>
<name>A0A7C3VV44_9CYAN</name>
<sequence length="67" mass="7694">MTPTDYRKGQNRRRCHRLQPIIFIAQLGEPSGYLHIASLSRRFPMADSHPPNSRVTISPYWGTSGRL</sequence>
<reference evidence="2" key="1">
    <citation type="journal article" date="2020" name="mSystems">
        <title>Genome- and Community-Level Interaction Insights into Carbon Utilization and Element Cycling Functions of Hydrothermarchaeota in Hydrothermal Sediment.</title>
        <authorList>
            <person name="Zhou Z."/>
            <person name="Liu Y."/>
            <person name="Xu W."/>
            <person name="Pan J."/>
            <person name="Luo Z.H."/>
            <person name="Li M."/>
        </authorList>
    </citation>
    <scope>NUCLEOTIDE SEQUENCE [LARGE SCALE GENOMIC DNA]</scope>
    <source>
        <strain evidence="2">SpSt-374</strain>
    </source>
</reference>
<feature type="region of interest" description="Disordered" evidence="1">
    <location>
        <begin position="47"/>
        <end position="67"/>
    </location>
</feature>